<dbReference type="AlphaFoldDB" id="A0A9D3NGA4"/>
<evidence type="ECO:0000256" key="1">
    <source>
        <dbReference type="SAM" id="MobiDB-lite"/>
    </source>
</evidence>
<dbReference type="Gene3D" id="3.90.1720.10">
    <property type="entry name" value="endopeptidase domain like (from Nostoc punctiforme)"/>
    <property type="match status" value="1"/>
</dbReference>
<accession>A0A9D3NGA4</accession>
<comment type="caution">
    <text evidence="2">The sequence shown here is derived from an EMBL/GenBank/DDBJ whole genome shotgun (WGS) entry which is preliminary data.</text>
</comment>
<gene>
    <name evidence="2" type="ORF">KOW79_014277</name>
</gene>
<evidence type="ECO:0008006" key="4">
    <source>
        <dbReference type="Google" id="ProtNLM"/>
    </source>
</evidence>
<dbReference type="Proteomes" id="UP000824219">
    <property type="component" value="Linkage Group LG16"/>
</dbReference>
<dbReference type="EMBL" id="JAHKSW010000016">
    <property type="protein sequence ID" value="KAG7322931.1"/>
    <property type="molecule type" value="Genomic_DNA"/>
</dbReference>
<evidence type="ECO:0000313" key="3">
    <source>
        <dbReference type="Proteomes" id="UP000824219"/>
    </source>
</evidence>
<feature type="region of interest" description="Disordered" evidence="1">
    <location>
        <begin position="81"/>
        <end position="102"/>
    </location>
</feature>
<organism evidence="2 3">
    <name type="scientific">Hemibagrus wyckioides</name>
    <dbReference type="NCBI Taxonomy" id="337641"/>
    <lineage>
        <taxon>Eukaryota</taxon>
        <taxon>Metazoa</taxon>
        <taxon>Chordata</taxon>
        <taxon>Craniata</taxon>
        <taxon>Vertebrata</taxon>
        <taxon>Euteleostomi</taxon>
        <taxon>Actinopterygii</taxon>
        <taxon>Neopterygii</taxon>
        <taxon>Teleostei</taxon>
        <taxon>Ostariophysi</taxon>
        <taxon>Siluriformes</taxon>
        <taxon>Bagridae</taxon>
        <taxon>Hemibagrus</taxon>
    </lineage>
</organism>
<name>A0A9D3NGA4_9TELE</name>
<reference evidence="2 3" key="1">
    <citation type="submission" date="2021-06" db="EMBL/GenBank/DDBJ databases">
        <title>Chromosome-level genome assembly of the red-tail catfish (Hemibagrus wyckioides).</title>
        <authorList>
            <person name="Shao F."/>
        </authorList>
    </citation>
    <scope>NUCLEOTIDE SEQUENCE [LARGE SCALE GENOMIC DNA]</scope>
    <source>
        <strain evidence="2">EC202008001</strain>
        <tissue evidence="2">Blood</tissue>
    </source>
</reference>
<keyword evidence="3" id="KW-1185">Reference proteome</keyword>
<evidence type="ECO:0000313" key="2">
    <source>
        <dbReference type="EMBL" id="KAG7322931.1"/>
    </source>
</evidence>
<sequence>MEILGVMSSSLESFIGHQSLAGLGYEPTGFSVVKPYDHDYSGNSETGDLFIVKANVKGLYHAGVYYDKDLIVHFTKTSSESSSSGSSSSHSMHSSPTSSGSCPGSWCNDTGGVILNNFVSRYCCDAYCILHTKAASWDNWMTGLGYDPEGFSLVKHYDDDYNGNSDIGDLFIVKADAQVFYHAGVYYDKELIVHFMSQICFDIMERFSGGEKFAIYRKKYGVSEHTIKQNVIELMRKELEYDFFNYNCIHFAMEVLSAASSHNWMIGLGYDPEGFSLVKNYDDDYNGNSDIGDLFIVKADAQVFYHAGVYYDKELIVHFMKKSTESSSSSSSSFSMSSSPNSFRYSSGHSMHDLFGPLAPLSTHSMRGLLGLLGAPSGRRMSSISSSSTCGPGSWCNGTKGKILNNFDLNQ</sequence>
<proteinExistence type="predicted"/>
<protein>
    <recommendedName>
        <fullName evidence="4">LRAT domain-containing protein</fullName>
    </recommendedName>
</protein>